<keyword evidence="3" id="KW-1185">Reference proteome</keyword>
<dbReference type="OrthoDB" id="2013610at2759"/>
<feature type="domain" description="Retrotransposon gag" evidence="1">
    <location>
        <begin position="21"/>
        <end position="99"/>
    </location>
</feature>
<evidence type="ECO:0000313" key="2">
    <source>
        <dbReference type="EMBL" id="KNC81298.1"/>
    </source>
</evidence>
<name>A0A0L0FZA7_9EUKA</name>
<dbReference type="eggNOG" id="ENOG502SDIQ">
    <property type="taxonomic scope" value="Eukaryota"/>
</dbReference>
<dbReference type="Proteomes" id="UP000054560">
    <property type="component" value="Unassembled WGS sequence"/>
</dbReference>
<dbReference type="EMBL" id="KQ242048">
    <property type="protein sequence ID" value="KNC81298.1"/>
    <property type="molecule type" value="Genomic_DNA"/>
</dbReference>
<reference evidence="2 3" key="1">
    <citation type="submission" date="2011-02" db="EMBL/GenBank/DDBJ databases">
        <title>The Genome Sequence of Sphaeroforma arctica JP610.</title>
        <authorList>
            <consortium name="The Broad Institute Genome Sequencing Platform"/>
            <person name="Russ C."/>
            <person name="Cuomo C."/>
            <person name="Young S.K."/>
            <person name="Zeng Q."/>
            <person name="Gargeya S."/>
            <person name="Alvarado L."/>
            <person name="Berlin A."/>
            <person name="Chapman S.B."/>
            <person name="Chen Z."/>
            <person name="Freedman E."/>
            <person name="Gellesch M."/>
            <person name="Goldberg J."/>
            <person name="Griggs A."/>
            <person name="Gujja S."/>
            <person name="Heilman E."/>
            <person name="Heiman D."/>
            <person name="Howarth C."/>
            <person name="Mehta T."/>
            <person name="Neiman D."/>
            <person name="Pearson M."/>
            <person name="Roberts A."/>
            <person name="Saif S."/>
            <person name="Shea T."/>
            <person name="Shenoy N."/>
            <person name="Sisk P."/>
            <person name="Stolte C."/>
            <person name="Sykes S."/>
            <person name="White J."/>
            <person name="Yandava C."/>
            <person name="Burger G."/>
            <person name="Gray M.W."/>
            <person name="Holland P.W.H."/>
            <person name="King N."/>
            <person name="Lang F.B.F."/>
            <person name="Roger A.J."/>
            <person name="Ruiz-Trillo I."/>
            <person name="Haas B."/>
            <person name="Nusbaum C."/>
            <person name="Birren B."/>
        </authorList>
    </citation>
    <scope>NUCLEOTIDE SEQUENCE [LARGE SCALE GENOMIC DNA]</scope>
    <source>
        <strain evidence="2 3">JP610</strain>
    </source>
</reference>
<dbReference type="AlphaFoldDB" id="A0A0L0FZA7"/>
<proteinExistence type="predicted"/>
<evidence type="ECO:0000313" key="3">
    <source>
        <dbReference type="Proteomes" id="UP000054560"/>
    </source>
</evidence>
<evidence type="ECO:0000259" key="1">
    <source>
        <dbReference type="Pfam" id="PF03732"/>
    </source>
</evidence>
<organism evidence="2 3">
    <name type="scientific">Sphaeroforma arctica JP610</name>
    <dbReference type="NCBI Taxonomy" id="667725"/>
    <lineage>
        <taxon>Eukaryota</taxon>
        <taxon>Ichthyosporea</taxon>
        <taxon>Ichthyophonida</taxon>
        <taxon>Sphaeroforma</taxon>
    </lineage>
</organism>
<dbReference type="Pfam" id="PF03732">
    <property type="entry name" value="Retrotrans_gag"/>
    <property type="match status" value="1"/>
</dbReference>
<accession>A0A0L0FZA7</accession>
<sequence length="111" mass="12714">MFAAERVATGHDVEVAVKLQYASTFLSGRELAWYRETAGCFNTWGEMSASLQNDCREKLMAVRQTGSVRAYTENFQELLLNVPRIADEEKVAIFIRGLTDQLKMEVRLKHR</sequence>
<dbReference type="RefSeq" id="XP_014155200.1">
    <property type="nucleotide sequence ID" value="XM_014299725.1"/>
</dbReference>
<dbReference type="GeneID" id="25906872"/>
<gene>
    <name evidence="2" type="ORF">SARC_06368</name>
</gene>
<protein>
    <recommendedName>
        <fullName evidence="1">Retrotransposon gag domain-containing protein</fullName>
    </recommendedName>
</protein>
<dbReference type="InterPro" id="IPR005162">
    <property type="entry name" value="Retrotrans_gag_dom"/>
</dbReference>